<dbReference type="GO" id="GO:0005524">
    <property type="term" value="F:ATP binding"/>
    <property type="evidence" value="ECO:0007669"/>
    <property type="project" value="UniProtKB-UniRule"/>
</dbReference>
<dbReference type="CDD" id="cd00071">
    <property type="entry name" value="GMPK"/>
    <property type="match status" value="1"/>
</dbReference>
<protein>
    <recommendedName>
        <fullName evidence="5 13">Guanylate kinase</fullName>
        <ecNumber evidence="4 13">2.7.4.8</ecNumber>
    </recommendedName>
    <alternativeName>
        <fullName evidence="11 13">GMP kinase</fullName>
    </alternativeName>
</protein>
<evidence type="ECO:0000256" key="13">
    <source>
        <dbReference type="HAMAP-Rule" id="MF_00328"/>
    </source>
</evidence>
<reference evidence="15" key="2">
    <citation type="submission" date="2020-09" db="EMBL/GenBank/DDBJ databases">
        <authorList>
            <person name="Sun Q."/>
            <person name="Zhou Y."/>
        </authorList>
    </citation>
    <scope>NUCLEOTIDE SEQUENCE</scope>
    <source>
        <strain evidence="15">CGMCC 1.15725</strain>
    </source>
</reference>
<evidence type="ECO:0000256" key="12">
    <source>
        <dbReference type="ARBA" id="ARBA00048594"/>
    </source>
</evidence>
<dbReference type="SMART" id="SM00072">
    <property type="entry name" value="GuKc"/>
    <property type="match status" value="1"/>
</dbReference>
<comment type="function">
    <text evidence="1 13">Essential for recycling GMP and indirectly, cGMP.</text>
</comment>
<dbReference type="GO" id="GO:0005829">
    <property type="term" value="C:cytosol"/>
    <property type="evidence" value="ECO:0007669"/>
    <property type="project" value="TreeGrafter"/>
</dbReference>
<dbReference type="FunFam" id="3.30.63.10:FF:000005">
    <property type="entry name" value="Guanylate kinase"/>
    <property type="match status" value="1"/>
</dbReference>
<comment type="subcellular location">
    <subcellularLocation>
        <location evidence="2 13">Cytoplasm</location>
    </subcellularLocation>
</comment>
<feature type="domain" description="Guanylate kinase-like" evidence="14">
    <location>
        <begin position="8"/>
        <end position="188"/>
    </location>
</feature>
<evidence type="ECO:0000256" key="1">
    <source>
        <dbReference type="ARBA" id="ARBA00003531"/>
    </source>
</evidence>
<evidence type="ECO:0000259" key="14">
    <source>
        <dbReference type="PROSITE" id="PS50052"/>
    </source>
</evidence>
<comment type="similarity">
    <text evidence="3 13">Belongs to the guanylate kinase family.</text>
</comment>
<dbReference type="GO" id="GO:0004385">
    <property type="term" value="F:GMP kinase activity"/>
    <property type="evidence" value="ECO:0007669"/>
    <property type="project" value="UniProtKB-UniRule"/>
</dbReference>
<keyword evidence="6 13" id="KW-0963">Cytoplasm</keyword>
<keyword evidence="8 13" id="KW-0547">Nucleotide-binding</keyword>
<dbReference type="PROSITE" id="PS00856">
    <property type="entry name" value="GUANYLATE_KINASE_1"/>
    <property type="match status" value="1"/>
</dbReference>
<dbReference type="NCBIfam" id="TIGR03263">
    <property type="entry name" value="guanyl_kin"/>
    <property type="match status" value="1"/>
</dbReference>
<evidence type="ECO:0000256" key="10">
    <source>
        <dbReference type="ARBA" id="ARBA00022840"/>
    </source>
</evidence>
<evidence type="ECO:0000256" key="11">
    <source>
        <dbReference type="ARBA" id="ARBA00030128"/>
    </source>
</evidence>
<dbReference type="PANTHER" id="PTHR23117">
    <property type="entry name" value="GUANYLATE KINASE-RELATED"/>
    <property type="match status" value="1"/>
</dbReference>
<evidence type="ECO:0000256" key="5">
    <source>
        <dbReference type="ARBA" id="ARBA00016296"/>
    </source>
</evidence>
<dbReference type="AlphaFoldDB" id="A0A8J3E5Y1"/>
<evidence type="ECO:0000313" key="16">
    <source>
        <dbReference type="Proteomes" id="UP000646365"/>
    </source>
</evidence>
<dbReference type="Gene3D" id="3.30.63.10">
    <property type="entry name" value="Guanylate Kinase phosphate binding domain"/>
    <property type="match status" value="1"/>
</dbReference>
<evidence type="ECO:0000256" key="7">
    <source>
        <dbReference type="ARBA" id="ARBA00022679"/>
    </source>
</evidence>
<feature type="binding site" evidence="13">
    <location>
        <begin position="15"/>
        <end position="22"/>
    </location>
    <ligand>
        <name>ATP</name>
        <dbReference type="ChEBI" id="CHEBI:30616"/>
    </ligand>
</feature>
<name>A0A8J3E5Y1_9PROT</name>
<dbReference type="Gene3D" id="3.40.50.300">
    <property type="entry name" value="P-loop containing nucleotide triphosphate hydrolases"/>
    <property type="match status" value="2"/>
</dbReference>
<evidence type="ECO:0000256" key="8">
    <source>
        <dbReference type="ARBA" id="ARBA00022741"/>
    </source>
</evidence>
<sequence length="210" mass="23503">MVEISRRGFIIVLSSPSGAGKTTLTRKLLESDPSLALSISVTTRPRRPNEIDGVHYHFISQARFAEMVAAGDLLEYATVFGNSYGTPREPVERELTAGRVIVSDLDWQGTQQLGQSTLAADVVSIFILPPSVDELERRLTARNQDSPDVVRHRMDKARDEMSHWPEYEYVLVNNDVAQSLAALQAIVAAERAKRKRQTGLVDFVRRISQR</sequence>
<dbReference type="InterPro" id="IPR008145">
    <property type="entry name" value="GK/Ca_channel_bsu"/>
</dbReference>
<dbReference type="PROSITE" id="PS50052">
    <property type="entry name" value="GUANYLATE_KINASE_2"/>
    <property type="match status" value="1"/>
</dbReference>
<evidence type="ECO:0000256" key="6">
    <source>
        <dbReference type="ARBA" id="ARBA00022490"/>
    </source>
</evidence>
<keyword evidence="10 13" id="KW-0067">ATP-binding</keyword>
<evidence type="ECO:0000256" key="9">
    <source>
        <dbReference type="ARBA" id="ARBA00022777"/>
    </source>
</evidence>
<organism evidence="15 16">
    <name type="scientific">Aliidongia dinghuensis</name>
    <dbReference type="NCBI Taxonomy" id="1867774"/>
    <lineage>
        <taxon>Bacteria</taxon>
        <taxon>Pseudomonadati</taxon>
        <taxon>Pseudomonadota</taxon>
        <taxon>Alphaproteobacteria</taxon>
        <taxon>Rhodospirillales</taxon>
        <taxon>Dongiaceae</taxon>
        <taxon>Aliidongia</taxon>
    </lineage>
</organism>
<proteinExistence type="inferred from homology"/>
<dbReference type="RefSeq" id="WP_189047868.1">
    <property type="nucleotide sequence ID" value="NZ_BMJQ01000008.1"/>
</dbReference>
<comment type="catalytic activity">
    <reaction evidence="12 13">
        <text>GMP + ATP = GDP + ADP</text>
        <dbReference type="Rhea" id="RHEA:20780"/>
        <dbReference type="ChEBI" id="CHEBI:30616"/>
        <dbReference type="ChEBI" id="CHEBI:58115"/>
        <dbReference type="ChEBI" id="CHEBI:58189"/>
        <dbReference type="ChEBI" id="CHEBI:456216"/>
        <dbReference type="EC" id="2.7.4.8"/>
    </reaction>
</comment>
<reference evidence="15" key="1">
    <citation type="journal article" date="2014" name="Int. J. Syst. Evol. Microbiol.">
        <title>Complete genome sequence of Corynebacterium casei LMG S-19264T (=DSM 44701T), isolated from a smear-ripened cheese.</title>
        <authorList>
            <consortium name="US DOE Joint Genome Institute (JGI-PGF)"/>
            <person name="Walter F."/>
            <person name="Albersmeier A."/>
            <person name="Kalinowski J."/>
            <person name="Ruckert C."/>
        </authorList>
    </citation>
    <scope>NUCLEOTIDE SEQUENCE</scope>
    <source>
        <strain evidence="15">CGMCC 1.15725</strain>
    </source>
</reference>
<dbReference type="Pfam" id="PF00625">
    <property type="entry name" value="Guanylate_kin"/>
    <property type="match status" value="1"/>
</dbReference>
<dbReference type="EMBL" id="BMJQ01000008">
    <property type="protein sequence ID" value="GGF25208.1"/>
    <property type="molecule type" value="Genomic_DNA"/>
</dbReference>
<dbReference type="HAMAP" id="MF_00328">
    <property type="entry name" value="Guanylate_kinase"/>
    <property type="match status" value="1"/>
</dbReference>
<dbReference type="PANTHER" id="PTHR23117:SF13">
    <property type="entry name" value="GUANYLATE KINASE"/>
    <property type="match status" value="1"/>
</dbReference>
<dbReference type="SUPFAM" id="SSF52540">
    <property type="entry name" value="P-loop containing nucleoside triphosphate hydrolases"/>
    <property type="match status" value="1"/>
</dbReference>
<keyword evidence="9 13" id="KW-0418">Kinase</keyword>
<evidence type="ECO:0000313" key="15">
    <source>
        <dbReference type="EMBL" id="GGF25208.1"/>
    </source>
</evidence>
<comment type="caution">
    <text evidence="15">The sequence shown here is derived from an EMBL/GenBank/DDBJ whole genome shotgun (WGS) entry which is preliminary data.</text>
</comment>
<keyword evidence="7 13" id="KW-0808">Transferase</keyword>
<dbReference type="InterPro" id="IPR017665">
    <property type="entry name" value="Guanylate_kinase"/>
</dbReference>
<dbReference type="InterPro" id="IPR027417">
    <property type="entry name" value="P-loop_NTPase"/>
</dbReference>
<gene>
    <name evidence="13 15" type="primary">gmk</name>
    <name evidence="15" type="ORF">GCM10011611_34060</name>
</gene>
<keyword evidence="16" id="KW-1185">Reference proteome</keyword>
<dbReference type="InterPro" id="IPR020590">
    <property type="entry name" value="Guanylate_kinase_CS"/>
</dbReference>
<evidence type="ECO:0000256" key="3">
    <source>
        <dbReference type="ARBA" id="ARBA00005790"/>
    </source>
</evidence>
<evidence type="ECO:0000256" key="4">
    <source>
        <dbReference type="ARBA" id="ARBA00012961"/>
    </source>
</evidence>
<dbReference type="EC" id="2.7.4.8" evidence="4 13"/>
<accession>A0A8J3E5Y1</accession>
<dbReference type="InterPro" id="IPR008144">
    <property type="entry name" value="Guanylate_kin-like_dom"/>
</dbReference>
<evidence type="ECO:0000256" key="2">
    <source>
        <dbReference type="ARBA" id="ARBA00004496"/>
    </source>
</evidence>
<dbReference type="Proteomes" id="UP000646365">
    <property type="component" value="Unassembled WGS sequence"/>
</dbReference>